<sequence>MAALPIAASGRFEAEFARELPAKGVRTRCRPLPARQPLSIERAPKVIRLACRLSIRG</sequence>
<dbReference type="KEGG" id="lab:LA76x_0520"/>
<proteinExistence type="predicted"/>
<accession>A0A0S2E399</accession>
<evidence type="ECO:0000313" key="2">
    <source>
        <dbReference type="Proteomes" id="UP000060787"/>
    </source>
</evidence>
<evidence type="ECO:0000313" key="1">
    <source>
        <dbReference type="EMBL" id="ALN78681.1"/>
    </source>
</evidence>
<dbReference type="EMBL" id="CP011129">
    <property type="protein sequence ID" value="ALN78681.1"/>
    <property type="molecule type" value="Genomic_DNA"/>
</dbReference>
<organism evidence="1 2">
    <name type="scientific">Lysobacter antibioticus</name>
    <dbReference type="NCBI Taxonomy" id="84531"/>
    <lineage>
        <taxon>Bacteria</taxon>
        <taxon>Pseudomonadati</taxon>
        <taxon>Pseudomonadota</taxon>
        <taxon>Gammaproteobacteria</taxon>
        <taxon>Lysobacterales</taxon>
        <taxon>Lysobacteraceae</taxon>
        <taxon>Lysobacter</taxon>
    </lineage>
</organism>
<dbReference type="KEGG" id="laq:GLA29479_4396"/>
<dbReference type="AlphaFoldDB" id="A0A0S2E399"/>
<reference evidence="1 2" key="1">
    <citation type="journal article" date="2015" name="BMC Genomics">
        <title>Comparative genomics and metabolic profiling of the genus Lysobacter.</title>
        <authorList>
            <person name="de Bruijn I."/>
            <person name="Cheng X."/>
            <person name="de Jager V."/>
            <person name="Exposito R.G."/>
            <person name="Watrous J."/>
            <person name="Patel N."/>
            <person name="Postma J."/>
            <person name="Dorrestein P.C."/>
            <person name="Kobayashi D."/>
            <person name="Raaijmakers J.M."/>
        </authorList>
    </citation>
    <scope>NUCLEOTIDE SEQUENCE [LARGE SCALE GENOMIC DNA]</scope>
    <source>
        <strain evidence="1 2">76</strain>
    </source>
</reference>
<dbReference type="PATRIC" id="fig|84531.7.peg.4296"/>
<name>A0A0S2E399_LYSAN</name>
<keyword evidence="2" id="KW-1185">Reference proteome</keyword>
<gene>
    <name evidence="1" type="ORF">LA76x_0520</name>
</gene>
<protein>
    <submittedName>
        <fullName evidence="1">Uncharacterized protein</fullName>
    </submittedName>
</protein>
<dbReference type="Proteomes" id="UP000060787">
    <property type="component" value="Chromosome"/>
</dbReference>